<keyword evidence="7" id="KW-1185">Reference proteome</keyword>
<dbReference type="OrthoDB" id="341421at2759"/>
<evidence type="ECO:0000256" key="2">
    <source>
        <dbReference type="ARBA" id="ARBA00022679"/>
    </source>
</evidence>
<evidence type="ECO:0000259" key="5">
    <source>
        <dbReference type="PROSITE" id="PS50280"/>
    </source>
</evidence>
<evidence type="ECO:0000256" key="4">
    <source>
        <dbReference type="SAM" id="MobiDB-lite"/>
    </source>
</evidence>
<dbReference type="InterPro" id="IPR001214">
    <property type="entry name" value="SET_dom"/>
</dbReference>
<dbReference type="GO" id="GO:0005634">
    <property type="term" value="C:nucleus"/>
    <property type="evidence" value="ECO:0007669"/>
    <property type="project" value="TreeGrafter"/>
</dbReference>
<gene>
    <name evidence="6" type="ORF">B0A55_11321</name>
</gene>
<name>A0A4U0W2K9_9PEZI</name>
<evidence type="ECO:0000256" key="1">
    <source>
        <dbReference type="ARBA" id="ARBA00022603"/>
    </source>
</evidence>
<accession>A0A4U0W2K9</accession>
<dbReference type="EMBL" id="NAJQ01001581">
    <property type="protein sequence ID" value="TKA56337.1"/>
    <property type="molecule type" value="Genomic_DNA"/>
</dbReference>
<dbReference type="GO" id="GO:0032259">
    <property type="term" value="P:methylation"/>
    <property type="evidence" value="ECO:0007669"/>
    <property type="project" value="UniProtKB-KW"/>
</dbReference>
<dbReference type="PANTHER" id="PTHR13271">
    <property type="entry name" value="UNCHARACTERIZED PUTATIVE METHYLTRANSFERASE"/>
    <property type="match status" value="1"/>
</dbReference>
<feature type="compositionally biased region" description="Acidic residues" evidence="4">
    <location>
        <begin position="211"/>
        <end position="221"/>
    </location>
</feature>
<comment type="caution">
    <text evidence="6">The sequence shown here is derived from an EMBL/GenBank/DDBJ whole genome shotgun (WGS) entry which is preliminary data.</text>
</comment>
<dbReference type="GO" id="GO:0016279">
    <property type="term" value="F:protein-lysine N-methyltransferase activity"/>
    <property type="evidence" value="ECO:0007669"/>
    <property type="project" value="TreeGrafter"/>
</dbReference>
<dbReference type="STRING" id="329884.A0A4U0W2K9"/>
<feature type="region of interest" description="Disordered" evidence="4">
    <location>
        <begin position="200"/>
        <end position="224"/>
    </location>
</feature>
<feature type="compositionally biased region" description="Basic and acidic residues" evidence="4">
    <location>
        <begin position="200"/>
        <end position="210"/>
    </location>
</feature>
<evidence type="ECO:0000313" key="7">
    <source>
        <dbReference type="Proteomes" id="UP000309340"/>
    </source>
</evidence>
<sequence length="471" mass="52354">MASEDVAMANAGEADDFEAKSQSFLAWLRQHGTTISSSIELADLRQHGAGRGVLAKDDIAEDEELFSVTRASILTIATSKLPARVKAQIDDPWLGLIAAMVYEHQQGGESSWKPYLAVLPADFDTLIFWSDAELQSLRGSAVVDKIGKVSADKAFNERVIPVIRENAEVFHADDMNDGNLLALCHRMGSTIMAYAFDLEKPSHSQPKNEEDGWEEDDEESESMPKGMIPLADMLNADADRNNAKLYYEEDKVVMKSIQPIKAGEEIFNDYGPLPTADVLRRYGYVTSNYARYDVVEASLQSIKDVAKEQMKLSDQVLAQRVRYLDEQDVLDDAYDISRSCNEDVEVFSEELCILLQTLTLPEAEFEKSVRKEKLPKPELTPPSAELLSAVLRQRQTVYSMTMNPNGGTRDDMETTAEHKSAHRRTMAQQVIQGEQQVLAEALAMLKGMSGSTGEKRKAEPDTGAMSKKQKG</sequence>
<keyword evidence="3" id="KW-0949">S-adenosyl-L-methionine</keyword>
<dbReference type="PROSITE" id="PS50280">
    <property type="entry name" value="SET"/>
    <property type="match status" value="1"/>
</dbReference>
<dbReference type="Proteomes" id="UP000309340">
    <property type="component" value="Unassembled WGS sequence"/>
</dbReference>
<dbReference type="PANTHER" id="PTHR13271:SF34">
    <property type="entry name" value="N-LYSINE METHYLTRANSFERASE SETD6"/>
    <property type="match status" value="1"/>
</dbReference>
<feature type="region of interest" description="Disordered" evidence="4">
    <location>
        <begin position="448"/>
        <end position="471"/>
    </location>
</feature>
<dbReference type="Gene3D" id="3.90.1420.10">
    <property type="entry name" value="Rubisco LSMT, substrate-binding domain"/>
    <property type="match status" value="1"/>
</dbReference>
<keyword evidence="1" id="KW-0489">Methyltransferase</keyword>
<dbReference type="FunFam" id="3.90.1410.10:FF:000007">
    <property type="entry name" value="Ribosomal lysine N-methyltransferase 4"/>
    <property type="match status" value="1"/>
</dbReference>
<feature type="domain" description="SET" evidence="5">
    <location>
        <begin position="37"/>
        <end position="271"/>
    </location>
</feature>
<dbReference type="SUPFAM" id="SSF82199">
    <property type="entry name" value="SET domain"/>
    <property type="match status" value="1"/>
</dbReference>
<dbReference type="AlphaFoldDB" id="A0A4U0W2K9"/>
<organism evidence="6 7">
    <name type="scientific">Friedmanniomyces simplex</name>
    <dbReference type="NCBI Taxonomy" id="329884"/>
    <lineage>
        <taxon>Eukaryota</taxon>
        <taxon>Fungi</taxon>
        <taxon>Dikarya</taxon>
        <taxon>Ascomycota</taxon>
        <taxon>Pezizomycotina</taxon>
        <taxon>Dothideomycetes</taxon>
        <taxon>Dothideomycetidae</taxon>
        <taxon>Mycosphaerellales</taxon>
        <taxon>Teratosphaeriaceae</taxon>
        <taxon>Friedmanniomyces</taxon>
    </lineage>
</organism>
<dbReference type="Pfam" id="PF00856">
    <property type="entry name" value="SET"/>
    <property type="match status" value="1"/>
</dbReference>
<reference evidence="6 7" key="1">
    <citation type="submission" date="2017-03" db="EMBL/GenBank/DDBJ databases">
        <title>Genomes of endolithic fungi from Antarctica.</title>
        <authorList>
            <person name="Coleine C."/>
            <person name="Masonjones S."/>
            <person name="Stajich J.E."/>
        </authorList>
    </citation>
    <scope>NUCLEOTIDE SEQUENCE [LARGE SCALE GENOMIC DNA]</scope>
    <source>
        <strain evidence="6 7">CCFEE 5184</strain>
    </source>
</reference>
<dbReference type="InterPro" id="IPR036464">
    <property type="entry name" value="Rubisco_LSMT_subst-bd_sf"/>
</dbReference>
<dbReference type="Gene3D" id="3.90.1410.10">
    <property type="entry name" value="set domain protein methyltransferase, domain 1"/>
    <property type="match status" value="1"/>
</dbReference>
<dbReference type="InterPro" id="IPR046341">
    <property type="entry name" value="SET_dom_sf"/>
</dbReference>
<proteinExistence type="predicted"/>
<protein>
    <recommendedName>
        <fullName evidence="5">SET domain-containing protein</fullName>
    </recommendedName>
</protein>
<dbReference type="InterPro" id="IPR050600">
    <property type="entry name" value="SETD3_SETD6_MTase"/>
</dbReference>
<keyword evidence="2" id="KW-0808">Transferase</keyword>
<evidence type="ECO:0000313" key="6">
    <source>
        <dbReference type="EMBL" id="TKA56337.1"/>
    </source>
</evidence>
<evidence type="ECO:0000256" key="3">
    <source>
        <dbReference type="ARBA" id="ARBA00022691"/>
    </source>
</evidence>